<evidence type="ECO:0000313" key="1">
    <source>
        <dbReference type="EMBL" id="QDV32171.1"/>
    </source>
</evidence>
<dbReference type="AlphaFoldDB" id="A0A518GUB9"/>
<accession>A0A518GUB9</accession>
<sequence>MALKAQLTRQTLLNREVLMISGQTRSVRENFETRRLLADRQRRNLQRVAVRYGHCALG</sequence>
<dbReference type="KEGG" id="peh:Spb1_41210"/>
<reference evidence="1 2" key="1">
    <citation type="submission" date="2019-02" db="EMBL/GenBank/DDBJ databases">
        <title>Deep-cultivation of Planctomycetes and their phenomic and genomic characterization uncovers novel biology.</title>
        <authorList>
            <person name="Wiegand S."/>
            <person name="Jogler M."/>
            <person name="Boedeker C."/>
            <person name="Pinto D."/>
            <person name="Vollmers J."/>
            <person name="Rivas-Marin E."/>
            <person name="Kohn T."/>
            <person name="Peeters S.H."/>
            <person name="Heuer A."/>
            <person name="Rast P."/>
            <person name="Oberbeckmann S."/>
            <person name="Bunk B."/>
            <person name="Jeske O."/>
            <person name="Meyerdierks A."/>
            <person name="Storesund J.E."/>
            <person name="Kallscheuer N."/>
            <person name="Luecker S."/>
            <person name="Lage O.M."/>
            <person name="Pohl T."/>
            <person name="Merkel B.J."/>
            <person name="Hornburger P."/>
            <person name="Mueller R.-W."/>
            <person name="Bruemmer F."/>
            <person name="Labrenz M."/>
            <person name="Spormann A.M."/>
            <person name="Op den Camp H."/>
            <person name="Overmann J."/>
            <person name="Amann R."/>
            <person name="Jetten M.S.M."/>
            <person name="Mascher T."/>
            <person name="Medema M.H."/>
            <person name="Devos D.P."/>
            <person name="Kaster A.-K."/>
            <person name="Ovreas L."/>
            <person name="Rohde M."/>
            <person name="Galperin M.Y."/>
            <person name="Jogler C."/>
        </authorList>
    </citation>
    <scope>NUCLEOTIDE SEQUENCE [LARGE SCALE GENOMIC DNA]</scope>
    <source>
        <strain evidence="1 2">Spb1</strain>
    </source>
</reference>
<gene>
    <name evidence="1" type="ORF">Spb1_41210</name>
</gene>
<protein>
    <submittedName>
        <fullName evidence="1">Uncharacterized protein</fullName>
    </submittedName>
</protein>
<keyword evidence="2" id="KW-1185">Reference proteome</keyword>
<evidence type="ECO:0000313" key="2">
    <source>
        <dbReference type="Proteomes" id="UP000315349"/>
    </source>
</evidence>
<proteinExistence type="predicted"/>
<organism evidence="1 2">
    <name type="scientific">Planctopirus ephydatiae</name>
    <dbReference type="NCBI Taxonomy" id="2528019"/>
    <lineage>
        <taxon>Bacteria</taxon>
        <taxon>Pseudomonadati</taxon>
        <taxon>Planctomycetota</taxon>
        <taxon>Planctomycetia</taxon>
        <taxon>Planctomycetales</taxon>
        <taxon>Planctomycetaceae</taxon>
        <taxon>Planctopirus</taxon>
    </lineage>
</organism>
<name>A0A518GUB9_9PLAN</name>
<dbReference type="EMBL" id="CP036299">
    <property type="protein sequence ID" value="QDV32171.1"/>
    <property type="molecule type" value="Genomic_DNA"/>
</dbReference>
<dbReference type="Proteomes" id="UP000315349">
    <property type="component" value="Chromosome"/>
</dbReference>